<dbReference type="EMBL" id="UINC01080865">
    <property type="protein sequence ID" value="SVC24200.1"/>
    <property type="molecule type" value="Genomic_DNA"/>
</dbReference>
<keyword evidence="2" id="KW-0697">Rotamase</keyword>
<dbReference type="PANTHER" id="PTHR43246">
    <property type="entry name" value="PEPTIDYL-PROLYL CIS-TRANS ISOMERASE CYP38, CHLOROPLASTIC"/>
    <property type="match status" value="1"/>
</dbReference>
<organism evidence="5">
    <name type="scientific">marine metagenome</name>
    <dbReference type="NCBI Taxonomy" id="408172"/>
    <lineage>
        <taxon>unclassified sequences</taxon>
        <taxon>metagenomes</taxon>
        <taxon>ecological metagenomes</taxon>
    </lineage>
</organism>
<evidence type="ECO:0000313" key="5">
    <source>
        <dbReference type="EMBL" id="SVC24200.1"/>
    </source>
</evidence>
<keyword evidence="3" id="KW-0413">Isomerase</keyword>
<evidence type="ECO:0000259" key="4">
    <source>
        <dbReference type="PROSITE" id="PS50072"/>
    </source>
</evidence>
<protein>
    <recommendedName>
        <fullName evidence="1">peptidylprolyl isomerase</fullName>
        <ecNumber evidence="1">5.2.1.8</ecNumber>
    </recommendedName>
</protein>
<gene>
    <name evidence="5" type="ORF">METZ01_LOCUS277054</name>
</gene>
<dbReference type="SUPFAM" id="SSF50891">
    <property type="entry name" value="Cyclophilin-like"/>
    <property type="match status" value="1"/>
</dbReference>
<dbReference type="Gene3D" id="2.40.100.10">
    <property type="entry name" value="Cyclophilin-like"/>
    <property type="match status" value="1"/>
</dbReference>
<dbReference type="PROSITE" id="PS50072">
    <property type="entry name" value="CSA_PPIASE_2"/>
    <property type="match status" value="1"/>
</dbReference>
<accession>A0A382KI98</accession>
<name>A0A382KI98_9ZZZZ</name>
<feature type="domain" description="PPIase cyclophilin-type" evidence="4">
    <location>
        <begin position="56"/>
        <end position="222"/>
    </location>
</feature>
<evidence type="ECO:0000256" key="1">
    <source>
        <dbReference type="ARBA" id="ARBA00013194"/>
    </source>
</evidence>
<dbReference type="AlphaFoldDB" id="A0A382KI98"/>
<reference evidence="5" key="1">
    <citation type="submission" date="2018-05" db="EMBL/GenBank/DDBJ databases">
        <authorList>
            <person name="Lanie J.A."/>
            <person name="Ng W.-L."/>
            <person name="Kazmierczak K.M."/>
            <person name="Andrzejewski T.M."/>
            <person name="Davidsen T.M."/>
            <person name="Wayne K.J."/>
            <person name="Tettelin H."/>
            <person name="Glass J.I."/>
            <person name="Rusch D."/>
            <person name="Podicherti R."/>
            <person name="Tsui H.-C.T."/>
            <person name="Winkler M.E."/>
        </authorList>
    </citation>
    <scope>NUCLEOTIDE SEQUENCE</scope>
</reference>
<dbReference type="EC" id="5.2.1.8" evidence="1"/>
<evidence type="ECO:0000256" key="2">
    <source>
        <dbReference type="ARBA" id="ARBA00023110"/>
    </source>
</evidence>
<dbReference type="CDD" id="cd00317">
    <property type="entry name" value="cyclophilin"/>
    <property type="match status" value="1"/>
</dbReference>
<dbReference type="InterPro" id="IPR002130">
    <property type="entry name" value="Cyclophilin-type_PPIase_dom"/>
</dbReference>
<evidence type="ECO:0000256" key="3">
    <source>
        <dbReference type="ARBA" id="ARBA00023235"/>
    </source>
</evidence>
<dbReference type="InterPro" id="IPR044665">
    <property type="entry name" value="E_coli_cyclophilin_A-like"/>
</dbReference>
<dbReference type="GO" id="GO:0003755">
    <property type="term" value="F:peptidyl-prolyl cis-trans isomerase activity"/>
    <property type="evidence" value="ECO:0007669"/>
    <property type="project" value="UniProtKB-KW"/>
</dbReference>
<dbReference type="Pfam" id="PF00160">
    <property type="entry name" value="Pro_isomerase"/>
    <property type="match status" value="1"/>
</dbReference>
<sequence length="223" mass="23935">MRAITCWAPSLHLGLALVGWLVIASVPAMPLNEQASVTQSVPEPATAVAVTLRTVMGNIELELYPNRAPVTVRNFLAYVDAGHFDDGSFYRVVRLDNDNGDPKIEVIQGGASLSGRGAFPPIPHESTEETGLLHTDGTISMARGDINTATSEFFICVGDQPGLDYGAARNTDLQGFAVFGQVISGMDVVRSINRIRDTMSGDTGYTGGQMLNEPVQILEAVRW</sequence>
<dbReference type="InterPro" id="IPR029000">
    <property type="entry name" value="Cyclophilin-like_dom_sf"/>
</dbReference>
<dbReference type="PRINTS" id="PR00153">
    <property type="entry name" value="CSAPPISMRASE"/>
</dbReference>
<proteinExistence type="predicted"/>